<sequence>MRANRHLTLFEKRQLSPSLMRLVFTGEDLKTFPVGEESGYVKLLFPADGEREVQGDKLDDKPYFKALHKRTFTIRQYKPEDNTLHIDGVCHSFGHPEQGPANAWIETAAPGHAIWVSGPGEKKLINAPSDWYFFVGDMTALPAIAVNLAQLEGDARGYAVIEVMSSGDIVELPRPDNLEVHWVINSDPKCPSTYLAQAARERPWQEGVPSVWVAGEFELMRDLRKYFKRERSVPKSQVYASSYWKIGESDEGNKRAKKQDELIAED</sequence>
<protein>
    <submittedName>
        <fullName evidence="3">Siderophore-interacting protein</fullName>
    </submittedName>
</protein>
<comment type="caution">
    <text evidence="3">The sequence shown here is derived from an EMBL/GenBank/DDBJ whole genome shotgun (WGS) entry which is preliminary data.</text>
</comment>
<dbReference type="PANTHER" id="PTHR30157">
    <property type="entry name" value="FERRIC REDUCTASE, NADPH-DEPENDENT"/>
    <property type="match status" value="1"/>
</dbReference>
<reference evidence="4" key="1">
    <citation type="journal article" date="2019" name="Int. J. Syst. Evol. Microbiol.">
        <title>The Global Catalogue of Microorganisms (GCM) 10K type strain sequencing project: providing services to taxonomists for standard genome sequencing and annotation.</title>
        <authorList>
            <consortium name="The Broad Institute Genomics Platform"/>
            <consortium name="The Broad Institute Genome Sequencing Center for Infectious Disease"/>
            <person name="Wu L."/>
            <person name="Ma J."/>
        </authorList>
    </citation>
    <scope>NUCLEOTIDE SEQUENCE [LARGE SCALE GENOMIC DNA]</scope>
    <source>
        <strain evidence="4">JCM 19134</strain>
    </source>
</reference>
<dbReference type="Pfam" id="PF08021">
    <property type="entry name" value="FAD_binding_9"/>
    <property type="match status" value="1"/>
</dbReference>
<dbReference type="PANTHER" id="PTHR30157:SF0">
    <property type="entry name" value="NADPH-DEPENDENT FERRIC-CHELATE REDUCTASE"/>
    <property type="match status" value="1"/>
</dbReference>
<dbReference type="AlphaFoldDB" id="A0AAV3U427"/>
<dbReference type="Gene3D" id="3.40.50.80">
    <property type="entry name" value="Nucleotide-binding domain of ferredoxin-NADP reductase (FNR) module"/>
    <property type="match status" value="1"/>
</dbReference>
<accession>A0AAV3U427</accession>
<dbReference type="RefSeq" id="WP_345423208.1">
    <property type="nucleotide sequence ID" value="NZ_AP031496.1"/>
</dbReference>
<dbReference type="InterPro" id="IPR039374">
    <property type="entry name" value="SIP_fam"/>
</dbReference>
<comment type="similarity">
    <text evidence="1">Belongs to the SIP oxidoreductase family.</text>
</comment>
<dbReference type="EMBL" id="BAABLX010000026">
    <property type="protein sequence ID" value="GAA4946605.1"/>
    <property type="molecule type" value="Genomic_DNA"/>
</dbReference>
<dbReference type="InterPro" id="IPR017927">
    <property type="entry name" value="FAD-bd_FR_type"/>
</dbReference>
<evidence type="ECO:0000259" key="2">
    <source>
        <dbReference type="PROSITE" id="PS51384"/>
    </source>
</evidence>
<dbReference type="Gene3D" id="2.40.30.10">
    <property type="entry name" value="Translation factors"/>
    <property type="match status" value="1"/>
</dbReference>
<dbReference type="InterPro" id="IPR017938">
    <property type="entry name" value="Riboflavin_synthase-like_b-brl"/>
</dbReference>
<evidence type="ECO:0000313" key="4">
    <source>
        <dbReference type="Proteomes" id="UP001409585"/>
    </source>
</evidence>
<dbReference type="InterPro" id="IPR039261">
    <property type="entry name" value="FNR_nucleotide-bd"/>
</dbReference>
<dbReference type="GO" id="GO:0016491">
    <property type="term" value="F:oxidoreductase activity"/>
    <property type="evidence" value="ECO:0007669"/>
    <property type="project" value="InterPro"/>
</dbReference>
<dbReference type="CDD" id="cd06193">
    <property type="entry name" value="siderophore_interacting"/>
    <property type="match status" value="1"/>
</dbReference>
<proteinExistence type="inferred from homology"/>
<dbReference type="SUPFAM" id="SSF63380">
    <property type="entry name" value="Riboflavin synthase domain-like"/>
    <property type="match status" value="1"/>
</dbReference>
<evidence type="ECO:0000256" key="1">
    <source>
        <dbReference type="ARBA" id="ARBA00035644"/>
    </source>
</evidence>
<dbReference type="PROSITE" id="PS51384">
    <property type="entry name" value="FAD_FR"/>
    <property type="match status" value="1"/>
</dbReference>
<gene>
    <name evidence="3" type="ORF">GCM10025791_27500</name>
</gene>
<organism evidence="3 4">
    <name type="scientific">Halioxenophilus aromaticivorans</name>
    <dbReference type="NCBI Taxonomy" id="1306992"/>
    <lineage>
        <taxon>Bacteria</taxon>
        <taxon>Pseudomonadati</taxon>
        <taxon>Pseudomonadota</taxon>
        <taxon>Gammaproteobacteria</taxon>
        <taxon>Alteromonadales</taxon>
        <taxon>Alteromonadaceae</taxon>
        <taxon>Halioxenophilus</taxon>
    </lineage>
</organism>
<evidence type="ECO:0000313" key="3">
    <source>
        <dbReference type="EMBL" id="GAA4946605.1"/>
    </source>
</evidence>
<dbReference type="Pfam" id="PF04954">
    <property type="entry name" value="SIP"/>
    <property type="match status" value="1"/>
</dbReference>
<dbReference type="InterPro" id="IPR013113">
    <property type="entry name" value="SIP_FAD-bd"/>
</dbReference>
<dbReference type="InterPro" id="IPR007037">
    <property type="entry name" value="SIP_rossman_dom"/>
</dbReference>
<keyword evidence="4" id="KW-1185">Reference proteome</keyword>
<dbReference type="Proteomes" id="UP001409585">
    <property type="component" value="Unassembled WGS sequence"/>
</dbReference>
<name>A0AAV3U427_9ALTE</name>
<feature type="domain" description="FAD-binding FR-type" evidence="2">
    <location>
        <begin position="2"/>
        <end position="126"/>
    </location>
</feature>